<organism evidence="1 2">
    <name type="scientific">Volvox africanus</name>
    <dbReference type="NCBI Taxonomy" id="51714"/>
    <lineage>
        <taxon>Eukaryota</taxon>
        <taxon>Viridiplantae</taxon>
        <taxon>Chlorophyta</taxon>
        <taxon>core chlorophytes</taxon>
        <taxon>Chlorophyceae</taxon>
        <taxon>CS clade</taxon>
        <taxon>Chlamydomonadales</taxon>
        <taxon>Volvocaceae</taxon>
        <taxon>Volvox</taxon>
    </lineage>
</organism>
<dbReference type="AlphaFoldDB" id="A0A8J4B393"/>
<gene>
    <name evidence="1" type="ORF">Vafri_8818</name>
</gene>
<evidence type="ECO:0000313" key="2">
    <source>
        <dbReference type="Proteomes" id="UP000747399"/>
    </source>
</evidence>
<comment type="caution">
    <text evidence="1">The sequence shown here is derived from an EMBL/GenBank/DDBJ whole genome shotgun (WGS) entry which is preliminary data.</text>
</comment>
<protein>
    <submittedName>
        <fullName evidence="1">Uncharacterized protein</fullName>
    </submittedName>
</protein>
<name>A0A8J4B393_9CHLO</name>
<sequence>MNDARTAFALGASHNSPRALLHVANGAGNGMNTGESILRLNDEHCQHCNSGRHGNLRSCMIGGSVTQSPADAVSGAVHLDHDCDASGSCSGTRDHRSIIDGAGDDAHGCRDFENSNSSGALVCLSERSWALAELNAPPPDANQVLARRAVLEERRAAAERHYYRDVWVKDPHGGPYRKAVSTRGRGSRTGPLAVATEHQRPTEPGYEVVEVGPTTNFVGNAMSTSAVDLVMAQLEQLRGRWSPPSSSSHHRLMGSTYGAVAAPALPAPLPSPVPSPIVTGSCDAAALAAATAVASTATICHTNNGHSGCGDKCIASSAPEASAGAAYGSGSAVGDFPGGTELRQVGAGLIVPDAGCPPVADACLGSGTGSEAASETSGVVDPWIDDRMESHSQYGGVLAESEEVRSDNLRRRARRLMGRMRGTI</sequence>
<dbReference type="Proteomes" id="UP000747399">
    <property type="component" value="Unassembled WGS sequence"/>
</dbReference>
<keyword evidence="2" id="KW-1185">Reference proteome</keyword>
<accession>A0A8J4B393</accession>
<proteinExistence type="predicted"/>
<reference evidence="1" key="1">
    <citation type="journal article" date="2021" name="Proc. Natl. Acad. Sci. U.S.A.">
        <title>Three genomes in the algal genus Volvox reveal the fate of a haploid sex-determining region after a transition to homothallism.</title>
        <authorList>
            <person name="Yamamoto K."/>
            <person name="Hamaji T."/>
            <person name="Kawai-Toyooka H."/>
            <person name="Matsuzaki R."/>
            <person name="Takahashi F."/>
            <person name="Nishimura Y."/>
            <person name="Kawachi M."/>
            <person name="Noguchi H."/>
            <person name="Minakuchi Y."/>
            <person name="Umen J.G."/>
            <person name="Toyoda A."/>
            <person name="Nozaki H."/>
        </authorList>
    </citation>
    <scope>NUCLEOTIDE SEQUENCE</scope>
    <source>
        <strain evidence="1">NIES-3780</strain>
    </source>
</reference>
<dbReference type="EMBL" id="BNCO01000014">
    <property type="protein sequence ID" value="GIL53130.1"/>
    <property type="molecule type" value="Genomic_DNA"/>
</dbReference>
<evidence type="ECO:0000313" key="1">
    <source>
        <dbReference type="EMBL" id="GIL53130.1"/>
    </source>
</evidence>